<keyword evidence="2" id="KW-1133">Transmembrane helix</keyword>
<evidence type="ECO:0000256" key="2">
    <source>
        <dbReference type="SAM" id="Phobius"/>
    </source>
</evidence>
<comment type="caution">
    <text evidence="3">The sequence shown here is derived from an EMBL/GenBank/DDBJ whole genome shotgun (WGS) entry which is preliminary data.</text>
</comment>
<reference evidence="3" key="1">
    <citation type="submission" date="2021-04" db="EMBL/GenBank/DDBJ databases">
        <title>Genome based classification of Actinospica acidithermotolerans sp. nov., an actinobacterium isolated from an Indonesian hot spring.</title>
        <authorList>
            <person name="Kusuma A.B."/>
            <person name="Putra K.E."/>
            <person name="Nafisah S."/>
            <person name="Loh J."/>
            <person name="Nouioui I."/>
            <person name="Goodfellow M."/>
        </authorList>
    </citation>
    <scope>NUCLEOTIDE SEQUENCE</scope>
    <source>
        <strain evidence="3">CSCA 57</strain>
    </source>
</reference>
<protein>
    <submittedName>
        <fullName evidence="3">Uncharacterized protein</fullName>
    </submittedName>
</protein>
<keyword evidence="2" id="KW-0812">Transmembrane</keyword>
<feature type="region of interest" description="Disordered" evidence="1">
    <location>
        <begin position="1"/>
        <end position="34"/>
    </location>
</feature>
<feature type="transmembrane region" description="Helical" evidence="2">
    <location>
        <begin position="61"/>
        <end position="83"/>
    </location>
</feature>
<feature type="region of interest" description="Disordered" evidence="1">
    <location>
        <begin position="114"/>
        <end position="139"/>
    </location>
</feature>
<proteinExistence type="predicted"/>
<sequence>MDGDTGSGPDEPRDRIPEPEAVLDDAGVPRWGADWNQGAAAGWAQASADDTARSARRRWQLYALVAGGAAAAAVAVAAVAVSVTVSGSPAQPVAASATTSSAAAVPGGGAVATTTQAATASQSTPPSGDASQQPSATGDPCLSALSSLSAMASAMSDDNTDSSKSIAAVQLAIDQLEQDASATPSAALKHSLALVVTDLRTLRSAVSSGDLDGQINDLTRIGDDTDTILKSCPL</sequence>
<organism evidence="3 4">
    <name type="scientific">Actinospica durhamensis</name>
    <dbReference type="NCBI Taxonomy" id="1508375"/>
    <lineage>
        <taxon>Bacteria</taxon>
        <taxon>Bacillati</taxon>
        <taxon>Actinomycetota</taxon>
        <taxon>Actinomycetes</taxon>
        <taxon>Catenulisporales</taxon>
        <taxon>Actinospicaceae</taxon>
        <taxon>Actinospica</taxon>
    </lineage>
</organism>
<dbReference type="RefSeq" id="WP_212533706.1">
    <property type="nucleotide sequence ID" value="NZ_JAGSOG010000408.1"/>
</dbReference>
<keyword evidence="2" id="KW-0472">Membrane</keyword>
<keyword evidence="4" id="KW-1185">Reference proteome</keyword>
<evidence type="ECO:0000313" key="3">
    <source>
        <dbReference type="EMBL" id="MBR7839267.1"/>
    </source>
</evidence>
<accession>A0A941EW58</accession>
<dbReference type="Proteomes" id="UP000675781">
    <property type="component" value="Unassembled WGS sequence"/>
</dbReference>
<evidence type="ECO:0000256" key="1">
    <source>
        <dbReference type="SAM" id="MobiDB-lite"/>
    </source>
</evidence>
<dbReference type="EMBL" id="JAGSOG010000408">
    <property type="protein sequence ID" value="MBR7839267.1"/>
    <property type="molecule type" value="Genomic_DNA"/>
</dbReference>
<gene>
    <name evidence="3" type="ORF">KDL01_38760</name>
</gene>
<dbReference type="AlphaFoldDB" id="A0A941EW58"/>
<feature type="compositionally biased region" description="Low complexity" evidence="1">
    <location>
        <begin position="114"/>
        <end position="127"/>
    </location>
</feature>
<name>A0A941EW58_9ACTN</name>
<evidence type="ECO:0000313" key="4">
    <source>
        <dbReference type="Proteomes" id="UP000675781"/>
    </source>
</evidence>